<dbReference type="Proteomes" id="UP000215086">
    <property type="component" value="Chromosome"/>
</dbReference>
<dbReference type="KEGG" id="ttf:THTE_1583"/>
<sequence length="51" mass="5928">MRKNALHVKLSGEIFYVSYMIAQCTYYDDSFLLRPAELCASQTVYIMESIN</sequence>
<name>A0A286RDZ3_9BACT</name>
<evidence type="ECO:0000313" key="2">
    <source>
        <dbReference type="Proteomes" id="UP000215086"/>
    </source>
</evidence>
<keyword evidence="2" id="KW-1185">Reference proteome</keyword>
<gene>
    <name evidence="1" type="ORF">THTE_1583</name>
</gene>
<evidence type="ECO:0000313" key="1">
    <source>
        <dbReference type="EMBL" id="ASV74185.1"/>
    </source>
</evidence>
<organism evidence="1 2">
    <name type="scientific">Thermogutta terrifontis</name>
    <dbReference type="NCBI Taxonomy" id="1331910"/>
    <lineage>
        <taxon>Bacteria</taxon>
        <taxon>Pseudomonadati</taxon>
        <taxon>Planctomycetota</taxon>
        <taxon>Planctomycetia</taxon>
        <taxon>Pirellulales</taxon>
        <taxon>Thermoguttaceae</taxon>
        <taxon>Thermogutta</taxon>
    </lineage>
</organism>
<accession>A0A286RDZ3</accession>
<dbReference type="AlphaFoldDB" id="A0A286RDZ3"/>
<protein>
    <submittedName>
        <fullName evidence="1">Uncharacterized protein</fullName>
    </submittedName>
</protein>
<proteinExistence type="predicted"/>
<reference evidence="1 2" key="1">
    <citation type="journal article" name="Front. Microbiol.">
        <title>Sugar Metabolism of the First Thermophilic Planctomycete Thermogutta terrifontis: Comparative Genomic and Transcriptomic Approaches.</title>
        <authorList>
            <person name="Elcheninov A.G."/>
            <person name="Menzel P."/>
            <person name="Gudbergsdottir S.R."/>
            <person name="Slesarev A.I."/>
            <person name="Kadnikov V.V."/>
            <person name="Krogh A."/>
            <person name="Bonch-Osmolovskaya E.A."/>
            <person name="Peng X."/>
            <person name="Kublanov I.V."/>
        </authorList>
    </citation>
    <scope>NUCLEOTIDE SEQUENCE [LARGE SCALE GENOMIC DNA]</scope>
    <source>
        <strain evidence="1 2">R1</strain>
    </source>
</reference>
<dbReference type="EMBL" id="CP018477">
    <property type="protein sequence ID" value="ASV74185.1"/>
    <property type="molecule type" value="Genomic_DNA"/>
</dbReference>